<evidence type="ECO:0000313" key="3">
    <source>
        <dbReference type="EMBL" id="NIK61371.1"/>
    </source>
</evidence>
<dbReference type="InterPro" id="IPR037523">
    <property type="entry name" value="VOC_core"/>
</dbReference>
<dbReference type="SUPFAM" id="SSF54593">
    <property type="entry name" value="Glyoxalase/Bleomycin resistance protein/Dihydroxybiphenyl dioxygenase"/>
    <property type="match status" value="1"/>
</dbReference>
<reference evidence="3 4" key="1">
    <citation type="submission" date="2020-03" db="EMBL/GenBank/DDBJ databases">
        <title>Sequencing the genomes of 1000 actinobacteria strains.</title>
        <authorList>
            <person name="Klenk H.-P."/>
        </authorList>
    </citation>
    <scope>NUCLEOTIDE SEQUENCE [LARGE SCALE GENOMIC DNA]</scope>
    <source>
        <strain evidence="3 4">DSM 45490</strain>
    </source>
</reference>
<dbReference type="InterPro" id="IPR053863">
    <property type="entry name" value="Glyoxy/Ble-like_N"/>
</dbReference>
<organism evidence="3 4">
    <name type="scientific">Kribbella shirazensis</name>
    <dbReference type="NCBI Taxonomy" id="1105143"/>
    <lineage>
        <taxon>Bacteria</taxon>
        <taxon>Bacillati</taxon>
        <taxon>Actinomycetota</taxon>
        <taxon>Actinomycetes</taxon>
        <taxon>Propionibacteriales</taxon>
        <taxon>Kribbellaceae</taxon>
        <taxon>Kribbella</taxon>
    </lineage>
</organism>
<keyword evidence="3" id="KW-0223">Dioxygenase</keyword>
<dbReference type="Gene3D" id="3.10.180.10">
    <property type="entry name" value="2,3-Dihydroxybiphenyl 1,2-Dioxygenase, domain 1"/>
    <property type="match status" value="1"/>
</dbReference>
<dbReference type="EMBL" id="JAASRO010000001">
    <property type="protein sequence ID" value="NIK61371.1"/>
    <property type="molecule type" value="Genomic_DNA"/>
</dbReference>
<comment type="caution">
    <text evidence="3">The sequence shown here is derived from an EMBL/GenBank/DDBJ whole genome shotgun (WGS) entry which is preliminary data.</text>
</comment>
<keyword evidence="3" id="KW-0456">Lyase</keyword>
<dbReference type="GO" id="GO:0051213">
    <property type="term" value="F:dioxygenase activity"/>
    <property type="evidence" value="ECO:0007669"/>
    <property type="project" value="UniProtKB-KW"/>
</dbReference>
<protein>
    <submittedName>
        <fullName evidence="3">Catechol 2,3-dioxygenase-like lactoylglutathione lyase family enzyme</fullName>
    </submittedName>
</protein>
<feature type="region of interest" description="Disordered" evidence="1">
    <location>
        <begin position="215"/>
        <end position="240"/>
    </location>
</feature>
<keyword evidence="4" id="KW-1185">Reference proteome</keyword>
<evidence type="ECO:0000313" key="4">
    <source>
        <dbReference type="Proteomes" id="UP000555407"/>
    </source>
</evidence>
<dbReference type="GO" id="GO:0016829">
    <property type="term" value="F:lyase activity"/>
    <property type="evidence" value="ECO:0007669"/>
    <property type="project" value="UniProtKB-KW"/>
</dbReference>
<dbReference type="InterPro" id="IPR029068">
    <property type="entry name" value="Glyas_Bleomycin-R_OHBP_Dase"/>
</dbReference>
<keyword evidence="3" id="KW-0560">Oxidoreductase</keyword>
<accession>A0A7X6A4E5</accession>
<feature type="domain" description="VOC" evidence="2">
    <location>
        <begin position="4"/>
        <end position="140"/>
    </location>
</feature>
<dbReference type="RefSeq" id="WP_337759739.1">
    <property type="nucleotide sequence ID" value="NZ_JAASRO010000001.1"/>
</dbReference>
<sequence>MAFRLEVVTLPVADVDRSKAFYQSLGWRLDNDRAVDGDFRTVQFTPPRSRASIQFGIGLTSAEPGSAARLMLVVDDIDAARTDLVNRGVEVSDVYHYERSPGRSGEIASRVPGRDPAERSYFTYASFADPDGNGWLLQEVKTRLPGREWKSSHDSDPMVPTTEVRREIARQHDAFEQVAAPQAWLDWYGRYLQERERGSTPDQASLAAYRYMTDEVNGTSSPTGQRGRKLGHGGQPGNCG</sequence>
<proteinExistence type="predicted"/>
<evidence type="ECO:0000259" key="2">
    <source>
        <dbReference type="PROSITE" id="PS51819"/>
    </source>
</evidence>
<dbReference type="Pfam" id="PF22677">
    <property type="entry name" value="Ble-like_N"/>
    <property type="match status" value="1"/>
</dbReference>
<name>A0A7X6A4E5_9ACTN</name>
<dbReference type="AlphaFoldDB" id="A0A7X6A4E5"/>
<dbReference type="PROSITE" id="PS51819">
    <property type="entry name" value="VOC"/>
    <property type="match status" value="1"/>
</dbReference>
<evidence type="ECO:0000256" key="1">
    <source>
        <dbReference type="SAM" id="MobiDB-lite"/>
    </source>
</evidence>
<dbReference type="Proteomes" id="UP000555407">
    <property type="component" value="Unassembled WGS sequence"/>
</dbReference>
<gene>
    <name evidence="3" type="ORF">BJY22_007088</name>
</gene>